<reference evidence="2" key="1">
    <citation type="journal article" date="2015" name="Nature">
        <title>Complex archaea that bridge the gap between prokaryotes and eukaryotes.</title>
        <authorList>
            <person name="Spang A."/>
            <person name="Saw J.H."/>
            <person name="Jorgensen S.L."/>
            <person name="Zaremba-Niedzwiedzka K."/>
            <person name="Martijn J."/>
            <person name="Lind A.E."/>
            <person name="van Eijk R."/>
            <person name="Schleper C."/>
            <person name="Guy L."/>
            <person name="Ettema T.J."/>
        </authorList>
    </citation>
    <scope>NUCLEOTIDE SEQUENCE</scope>
</reference>
<evidence type="ECO:0000313" key="2">
    <source>
        <dbReference type="EMBL" id="KKK71620.1"/>
    </source>
</evidence>
<dbReference type="EMBL" id="LAZR01057651">
    <property type="protein sequence ID" value="KKK71620.1"/>
    <property type="molecule type" value="Genomic_DNA"/>
</dbReference>
<proteinExistence type="predicted"/>
<name>A0A0F8YD36_9ZZZZ</name>
<organism evidence="2">
    <name type="scientific">marine sediment metagenome</name>
    <dbReference type="NCBI Taxonomy" id="412755"/>
    <lineage>
        <taxon>unclassified sequences</taxon>
        <taxon>metagenomes</taxon>
        <taxon>ecological metagenomes</taxon>
    </lineage>
</organism>
<comment type="caution">
    <text evidence="2">The sequence shown here is derived from an EMBL/GenBank/DDBJ whole genome shotgun (WGS) entry which is preliminary data.</text>
</comment>
<protein>
    <recommendedName>
        <fullName evidence="1">HipA N-terminal subdomain 1 domain-containing protein</fullName>
    </recommendedName>
</protein>
<dbReference type="Pfam" id="PF13657">
    <property type="entry name" value="Couple_hipA"/>
    <property type="match status" value="1"/>
</dbReference>
<feature type="domain" description="HipA N-terminal subdomain 1" evidence="1">
    <location>
        <begin position="23"/>
        <end position="117"/>
    </location>
</feature>
<sequence>MVSNIFKVRFKLPSGDIIRCGIAGVIENTRKQVDSVEFAYHKDYLSKVKHPIDPSTLHLTSNVFKLYCDKSALGFIDDILPDSWGKKVLSRIHNIPYPSISDLLKVMEYSTVGALHFSSEDSSDISFGLGVSV</sequence>
<dbReference type="InterPro" id="IPR017508">
    <property type="entry name" value="HipA_N1"/>
</dbReference>
<gene>
    <name evidence="2" type="ORF">LCGC14_2912080</name>
</gene>
<dbReference type="AlphaFoldDB" id="A0A0F8YD36"/>
<accession>A0A0F8YD36</accession>
<evidence type="ECO:0000259" key="1">
    <source>
        <dbReference type="Pfam" id="PF13657"/>
    </source>
</evidence>